<dbReference type="PANTHER" id="PTHR23090">
    <property type="entry name" value="NH 3 /GLUTAMINE-DEPENDENT NAD + SYNTHETASE"/>
    <property type="match status" value="1"/>
</dbReference>
<feature type="binding site" evidence="7">
    <location>
        <position position="188"/>
    </location>
    <ligand>
        <name>L-glutamine</name>
        <dbReference type="ChEBI" id="CHEBI:58359"/>
    </ligand>
</feature>
<feature type="binding site" evidence="7">
    <location>
        <position position="595"/>
    </location>
    <ligand>
        <name>deamido-NAD(+)</name>
        <dbReference type="ChEBI" id="CHEBI:58437"/>
        <note>ligand shared between two neighboring subunits</note>
    </ligand>
</feature>
<evidence type="ECO:0000313" key="11">
    <source>
        <dbReference type="EMBL" id="TQF16178.1"/>
    </source>
</evidence>
<reference evidence="11 12" key="1">
    <citation type="submission" date="2019-06" db="EMBL/GenBank/DDBJ databases">
        <authorList>
            <person name="Livingstone P."/>
            <person name="Whitworth D."/>
        </authorList>
    </citation>
    <scope>NUCLEOTIDE SEQUENCE [LARGE SCALE GENOMIC DNA]</scope>
    <source>
        <strain evidence="11 12">AM401</strain>
    </source>
</reference>
<evidence type="ECO:0000256" key="4">
    <source>
        <dbReference type="ARBA" id="ARBA00022741"/>
    </source>
</evidence>
<comment type="caution">
    <text evidence="11">The sequence shown here is derived from an EMBL/GenBank/DDBJ whole genome shotgun (WGS) entry which is preliminary data.</text>
</comment>
<keyword evidence="3 7" id="KW-0436">Ligase</keyword>
<dbReference type="NCBIfam" id="TIGR00552">
    <property type="entry name" value="nadE"/>
    <property type="match status" value="1"/>
</dbReference>
<evidence type="ECO:0000256" key="2">
    <source>
        <dbReference type="ARBA" id="ARBA00007145"/>
    </source>
</evidence>
<dbReference type="EC" id="6.3.5.1" evidence="7 8"/>
<dbReference type="GO" id="GO:0003952">
    <property type="term" value="F:NAD+ synthase (glutamine-hydrolyzing) activity"/>
    <property type="evidence" value="ECO:0007669"/>
    <property type="project" value="UniProtKB-UniRule"/>
</dbReference>
<dbReference type="PIRSF" id="PIRSF006630">
    <property type="entry name" value="NADS_GAT"/>
    <property type="match status" value="1"/>
</dbReference>
<gene>
    <name evidence="7 11" type="primary">nadE</name>
    <name evidence="11" type="ORF">FJV41_09750</name>
</gene>
<feature type="active site" description="For glutaminase activity" evidence="7">
    <location>
        <position position="113"/>
    </location>
</feature>
<feature type="binding site" evidence="7">
    <location>
        <position position="469"/>
    </location>
    <ligand>
        <name>ATP</name>
        <dbReference type="ChEBI" id="CHEBI:30616"/>
    </ligand>
</feature>
<feature type="binding site" evidence="7">
    <location>
        <position position="445"/>
    </location>
    <ligand>
        <name>deamido-NAD(+)</name>
        <dbReference type="ChEBI" id="CHEBI:58437"/>
        <note>ligand shared between two neighboring subunits</note>
    </ligand>
</feature>
<feature type="domain" description="CN hydrolase" evidence="10">
    <location>
        <begin position="4"/>
        <end position="259"/>
    </location>
</feature>
<evidence type="ECO:0000256" key="7">
    <source>
        <dbReference type="HAMAP-Rule" id="MF_02090"/>
    </source>
</evidence>
<dbReference type="InterPro" id="IPR036526">
    <property type="entry name" value="C-N_Hydrolase_sf"/>
</dbReference>
<dbReference type="InterPro" id="IPR003010">
    <property type="entry name" value="C-N_Hydrolase"/>
</dbReference>
<dbReference type="Gene3D" id="3.40.50.620">
    <property type="entry name" value="HUPs"/>
    <property type="match status" value="1"/>
</dbReference>
<keyword evidence="6 7" id="KW-0520">NAD</keyword>
<dbReference type="PANTHER" id="PTHR23090:SF9">
    <property type="entry name" value="GLUTAMINE-DEPENDENT NAD(+) SYNTHETASE"/>
    <property type="match status" value="1"/>
</dbReference>
<proteinExistence type="inferred from homology"/>
<dbReference type="EMBL" id="VIFM01000028">
    <property type="protein sequence ID" value="TQF16178.1"/>
    <property type="molecule type" value="Genomic_DNA"/>
</dbReference>
<accession>A0A540X4K3</accession>
<dbReference type="OrthoDB" id="9799210at2"/>
<evidence type="ECO:0000259" key="10">
    <source>
        <dbReference type="PROSITE" id="PS50263"/>
    </source>
</evidence>
<dbReference type="Pfam" id="PF00795">
    <property type="entry name" value="CN_hydrolase"/>
    <property type="match status" value="1"/>
</dbReference>
<comment type="similarity">
    <text evidence="2 7 8">In the C-terminal section; belongs to the NAD synthetase family.</text>
</comment>
<comment type="caution">
    <text evidence="7">Lacks conserved residue(s) required for the propagation of feature annotation.</text>
</comment>
<evidence type="ECO:0000256" key="1">
    <source>
        <dbReference type="ARBA" id="ARBA00005188"/>
    </source>
</evidence>
<dbReference type="UniPathway" id="UPA00253">
    <property type="reaction ID" value="UER00334"/>
</dbReference>
<protein>
    <recommendedName>
        <fullName evidence="7 8">Glutamine-dependent NAD(+) synthetase</fullName>
        <ecNumber evidence="7 8">6.3.5.1</ecNumber>
    </recommendedName>
    <alternativeName>
        <fullName evidence="7 8">NAD(+) synthase [glutamine-hydrolyzing]</fullName>
    </alternativeName>
</protein>
<evidence type="ECO:0000256" key="9">
    <source>
        <dbReference type="RuleBase" id="RU003811"/>
    </source>
</evidence>
<comment type="pathway">
    <text evidence="1 7 8">Cofactor biosynthesis; NAD(+) biosynthesis; NAD(+) from deamido-NAD(+) (L-Gln route): step 1/1.</text>
</comment>
<dbReference type="CDD" id="cd07570">
    <property type="entry name" value="GAT_Gln-NAD-synth"/>
    <property type="match status" value="1"/>
</dbReference>
<dbReference type="Proteomes" id="UP000315369">
    <property type="component" value="Unassembled WGS sequence"/>
</dbReference>
<feature type="active site" description="Proton acceptor; for glutaminase activity" evidence="7">
    <location>
        <position position="44"/>
    </location>
</feature>
<evidence type="ECO:0000256" key="8">
    <source>
        <dbReference type="PIRNR" id="PIRNR006630"/>
    </source>
</evidence>
<dbReference type="RefSeq" id="WP_141642160.1">
    <property type="nucleotide sequence ID" value="NZ_VIFM01000028.1"/>
</dbReference>
<evidence type="ECO:0000313" key="12">
    <source>
        <dbReference type="Proteomes" id="UP000315369"/>
    </source>
</evidence>
<dbReference type="GO" id="GO:0008795">
    <property type="term" value="F:NAD+ synthase activity"/>
    <property type="evidence" value="ECO:0007669"/>
    <property type="project" value="UniProtKB-UniRule"/>
</dbReference>
<feature type="active site" description="Nucleophile; for glutaminase activity" evidence="7">
    <location>
        <position position="161"/>
    </location>
</feature>
<dbReference type="GO" id="GO:0004359">
    <property type="term" value="F:glutaminase activity"/>
    <property type="evidence" value="ECO:0007669"/>
    <property type="project" value="InterPro"/>
</dbReference>
<dbReference type="GO" id="GO:0009435">
    <property type="term" value="P:NAD+ biosynthetic process"/>
    <property type="evidence" value="ECO:0007669"/>
    <property type="project" value="UniProtKB-UniRule"/>
</dbReference>
<name>A0A540X4K3_9BACT</name>
<dbReference type="SUPFAM" id="SSF52402">
    <property type="entry name" value="Adenine nucleotide alpha hydrolases-like"/>
    <property type="match status" value="1"/>
</dbReference>
<sequence length="630" mass="69760">MRLVKVGIASVNTTVGAFVRNTDRALVLAKRMSEDGVTVGVFQEQLLAGYPAEDMVQWQGFIDRQWPELERFARETAALSTVFVVGVGVALQGQRLNCAAVVAGGRVLGLVPKEKLPTYSVFYEARTFGRGQPGMKERYRGVPLGDYLFQFDFGLVAPEVCEDIWSADGPMRRRTYSGAELVVNISASPFRLGFVETRRELIATRAADHQCTIAYCNAVGSNDGLIFDGGGFLNQNGRHVMETPRFQEGFAAAVVDLDRTLRLRGEATTWRVDREAWLTTGGQGTAVLDCTDAVRTRRESLTYPVPAHRSFFLPTPDKRRPAREALCEDILDALSLGVGDYFEKTRAFKVLGIALSGGRDSLLTLLIAHRYAKRARPENPGSLIQAFYMPSRFSSDSTRDAAETIARELGVAFQVVSIDEAFERERDVAARMLGGVPVTPITEQNIQARLRAQRMWNWSNSCGGLFLQTGNMSEKSVGYTTIGGDLMGALAVISNLPKTVVMYLLDYLQEVTGYEGIRKVLAKPAGPELAHNQVGEEELMPFPILDACFYLFASEKLTPSEMLQALTPMFPEVEAARLGGYVDKFVRLFTQSIYKWVQSPLSLHVGNLDLDRERALQLPVVTGSEWMRET</sequence>
<dbReference type="GO" id="GO:0005524">
    <property type="term" value="F:ATP binding"/>
    <property type="evidence" value="ECO:0007669"/>
    <property type="project" value="UniProtKB-UniRule"/>
</dbReference>
<dbReference type="SUPFAM" id="SSF56317">
    <property type="entry name" value="Carbon-nitrogen hydrolase"/>
    <property type="match status" value="1"/>
</dbReference>
<dbReference type="Gene3D" id="3.60.110.10">
    <property type="entry name" value="Carbon-nitrogen hydrolase"/>
    <property type="match status" value="1"/>
</dbReference>
<evidence type="ECO:0000256" key="5">
    <source>
        <dbReference type="ARBA" id="ARBA00022840"/>
    </source>
</evidence>
<keyword evidence="5 7" id="KW-0067">ATP-binding</keyword>
<keyword evidence="12" id="KW-1185">Reference proteome</keyword>
<dbReference type="InterPro" id="IPR022310">
    <property type="entry name" value="NAD/GMP_synthase"/>
</dbReference>
<feature type="binding site" evidence="7">
    <location>
        <position position="474"/>
    </location>
    <ligand>
        <name>deamido-NAD(+)</name>
        <dbReference type="ChEBI" id="CHEBI:58437"/>
        <note>ligand shared between two neighboring subunits</note>
    </ligand>
</feature>
<feature type="binding site" evidence="7">
    <location>
        <position position="119"/>
    </location>
    <ligand>
        <name>L-glutamine</name>
        <dbReference type="ChEBI" id="CHEBI:58359"/>
    </ligand>
</feature>
<comment type="function">
    <text evidence="7">Catalyzes the ATP-dependent amidation of deamido-NAD to form NAD. Uses L-glutamine as a nitrogen source.</text>
</comment>
<evidence type="ECO:0000256" key="3">
    <source>
        <dbReference type="ARBA" id="ARBA00022598"/>
    </source>
</evidence>
<dbReference type="Pfam" id="PF02540">
    <property type="entry name" value="NAD_synthase"/>
    <property type="match status" value="1"/>
</dbReference>
<dbReference type="InterPro" id="IPR003694">
    <property type="entry name" value="NAD_synthase"/>
</dbReference>
<keyword evidence="4 7" id="KW-0547">Nucleotide-binding</keyword>
<comment type="catalytic activity">
    <reaction evidence="7 8">
        <text>deamido-NAD(+) + L-glutamine + ATP + H2O = L-glutamate + AMP + diphosphate + NAD(+) + H(+)</text>
        <dbReference type="Rhea" id="RHEA:24384"/>
        <dbReference type="ChEBI" id="CHEBI:15377"/>
        <dbReference type="ChEBI" id="CHEBI:15378"/>
        <dbReference type="ChEBI" id="CHEBI:29985"/>
        <dbReference type="ChEBI" id="CHEBI:30616"/>
        <dbReference type="ChEBI" id="CHEBI:33019"/>
        <dbReference type="ChEBI" id="CHEBI:57540"/>
        <dbReference type="ChEBI" id="CHEBI:58359"/>
        <dbReference type="ChEBI" id="CHEBI:58437"/>
        <dbReference type="ChEBI" id="CHEBI:456215"/>
        <dbReference type="EC" id="6.3.5.1"/>
    </reaction>
</comment>
<dbReference type="AlphaFoldDB" id="A0A540X4K3"/>
<dbReference type="InterPro" id="IPR014729">
    <property type="entry name" value="Rossmann-like_a/b/a_fold"/>
</dbReference>
<dbReference type="InterPro" id="IPR014445">
    <property type="entry name" value="Gln-dep_NAD_synthase"/>
</dbReference>
<dbReference type="HAMAP" id="MF_02090">
    <property type="entry name" value="NadE_glutamine_dep"/>
    <property type="match status" value="1"/>
</dbReference>
<comment type="similarity">
    <text evidence="9">Belongs to the NAD synthetase family.</text>
</comment>
<evidence type="ECO:0000256" key="6">
    <source>
        <dbReference type="ARBA" id="ARBA00023027"/>
    </source>
</evidence>
<organism evidence="11 12">
    <name type="scientific">Myxococcus llanfairpwllgwyngyllgogerychwyrndrobwllllantysiliogogogochensis</name>
    <dbReference type="NCBI Taxonomy" id="2590453"/>
    <lineage>
        <taxon>Bacteria</taxon>
        <taxon>Pseudomonadati</taxon>
        <taxon>Myxococcota</taxon>
        <taxon>Myxococcia</taxon>
        <taxon>Myxococcales</taxon>
        <taxon>Cystobacterineae</taxon>
        <taxon>Myxococcaceae</taxon>
        <taxon>Myxococcus</taxon>
    </lineage>
</organism>
<dbReference type="GO" id="GO:0005737">
    <property type="term" value="C:cytoplasm"/>
    <property type="evidence" value="ECO:0007669"/>
    <property type="project" value="InterPro"/>
</dbReference>
<dbReference type="CDD" id="cd00553">
    <property type="entry name" value="NAD_synthase"/>
    <property type="match status" value="1"/>
</dbReference>
<dbReference type="PROSITE" id="PS50263">
    <property type="entry name" value="CN_HYDROLASE"/>
    <property type="match status" value="1"/>
</dbReference>
<feature type="binding site" evidence="7">
    <location>
        <begin position="354"/>
        <end position="361"/>
    </location>
    <ligand>
        <name>ATP</name>
        <dbReference type="ChEBI" id="CHEBI:30616"/>
    </ligand>
</feature>